<accession>B1KQC2</accession>
<evidence type="ECO:0000259" key="2">
    <source>
        <dbReference type="PROSITE" id="PS50268"/>
    </source>
</evidence>
<dbReference type="InterPro" id="IPR010221">
    <property type="entry name" value="VCBS_dom"/>
</dbReference>
<dbReference type="InterPro" id="IPR040853">
    <property type="entry name" value="RapA2_cadherin-like"/>
</dbReference>
<dbReference type="GO" id="GO:0016020">
    <property type="term" value="C:membrane"/>
    <property type="evidence" value="ECO:0007669"/>
    <property type="project" value="InterPro"/>
</dbReference>
<feature type="domain" description="Cadherin" evidence="2">
    <location>
        <begin position="793"/>
        <end position="891"/>
    </location>
</feature>
<feature type="domain" description="Cadherin" evidence="2">
    <location>
        <begin position="2386"/>
        <end position="2481"/>
    </location>
</feature>
<dbReference type="InterPro" id="IPR047777">
    <property type="entry name" value="LapA-like_RM"/>
</dbReference>
<dbReference type="SUPFAM" id="SSF51120">
    <property type="entry name" value="beta-Roll"/>
    <property type="match status" value="1"/>
</dbReference>
<feature type="domain" description="Cadherin" evidence="2">
    <location>
        <begin position="570"/>
        <end position="655"/>
    </location>
</feature>
<organism evidence="3 4">
    <name type="scientific">Shewanella woodyi (strain ATCC 51908 / MS32)</name>
    <dbReference type="NCBI Taxonomy" id="392500"/>
    <lineage>
        <taxon>Bacteria</taxon>
        <taxon>Pseudomonadati</taxon>
        <taxon>Pseudomonadota</taxon>
        <taxon>Gammaproteobacteria</taxon>
        <taxon>Alteromonadales</taxon>
        <taxon>Shewanellaceae</taxon>
        <taxon>Shewanella</taxon>
    </lineage>
</organism>
<gene>
    <name evidence="3" type="ordered locus">Swoo_0479</name>
</gene>
<feature type="domain" description="Cadherin" evidence="2">
    <location>
        <begin position="675"/>
        <end position="773"/>
    </location>
</feature>
<protein>
    <submittedName>
        <fullName evidence="3">Outer membrane adhesin like protein</fullName>
    </submittedName>
</protein>
<dbReference type="Gene3D" id="2.60.40.10">
    <property type="entry name" value="Immunoglobulins"/>
    <property type="match status" value="15"/>
</dbReference>
<evidence type="ECO:0000313" key="4">
    <source>
        <dbReference type="Proteomes" id="UP000002168"/>
    </source>
</evidence>
<dbReference type="InterPro" id="IPR002126">
    <property type="entry name" value="Cadherin-like_dom"/>
</dbReference>
<feature type="domain" description="Cadherin" evidence="2">
    <location>
        <begin position="443"/>
        <end position="537"/>
    </location>
</feature>
<dbReference type="Pfam" id="PF17963">
    <property type="entry name" value="Big_9"/>
    <property type="match status" value="2"/>
</dbReference>
<dbReference type="Proteomes" id="UP000002168">
    <property type="component" value="Chromosome"/>
</dbReference>
<dbReference type="NCBIfam" id="NF033682">
    <property type="entry name" value="retention_LapA"/>
    <property type="match status" value="1"/>
</dbReference>
<dbReference type="RefSeq" id="WP_012323126.1">
    <property type="nucleotide sequence ID" value="NC_010506.1"/>
</dbReference>
<proteinExistence type="predicted"/>
<dbReference type="PROSITE" id="PS50268">
    <property type="entry name" value="CADHERIN_2"/>
    <property type="match status" value="5"/>
</dbReference>
<dbReference type="PROSITE" id="PS00330">
    <property type="entry name" value="HEMOLYSIN_CALCIUM"/>
    <property type="match status" value="3"/>
</dbReference>
<dbReference type="eggNOG" id="COG2931">
    <property type="taxonomic scope" value="Bacteria"/>
</dbReference>
<evidence type="ECO:0000256" key="1">
    <source>
        <dbReference type="ARBA" id="ARBA00022837"/>
    </source>
</evidence>
<reference evidence="3 4" key="1">
    <citation type="submission" date="2008-02" db="EMBL/GenBank/DDBJ databases">
        <title>Complete sequence of Shewanella woodyi ATCC 51908.</title>
        <authorList>
            <consortium name="US DOE Joint Genome Institute"/>
            <person name="Copeland A."/>
            <person name="Lucas S."/>
            <person name="Lapidus A."/>
            <person name="Glavina del Rio T."/>
            <person name="Dalin E."/>
            <person name="Tice H."/>
            <person name="Bruce D."/>
            <person name="Goodwin L."/>
            <person name="Pitluck S."/>
            <person name="Sims D."/>
            <person name="Brettin T."/>
            <person name="Detter J.C."/>
            <person name="Han C."/>
            <person name="Kuske C.R."/>
            <person name="Schmutz J."/>
            <person name="Larimer F."/>
            <person name="Land M."/>
            <person name="Hauser L."/>
            <person name="Kyrpides N."/>
            <person name="Lykidis A."/>
            <person name="Zhao J.-S."/>
            <person name="Richardson P."/>
        </authorList>
    </citation>
    <scope>NUCLEOTIDE SEQUENCE [LARGE SCALE GENOMIC DNA]</scope>
    <source>
        <strain evidence="4">ATCC 51908 / MS32</strain>
    </source>
</reference>
<dbReference type="KEGG" id="swd:Swoo_0479"/>
<dbReference type="Pfam" id="PF17803">
    <property type="entry name" value="Cadherin_4"/>
    <property type="match status" value="4"/>
</dbReference>
<dbReference type="GO" id="GO:0005509">
    <property type="term" value="F:calcium ion binding"/>
    <property type="evidence" value="ECO:0007669"/>
    <property type="project" value="InterPro"/>
</dbReference>
<keyword evidence="1" id="KW-0106">Calcium</keyword>
<evidence type="ECO:0000313" key="3">
    <source>
        <dbReference type="EMBL" id="ACA84777.1"/>
    </source>
</evidence>
<dbReference type="GO" id="GO:0007156">
    <property type="term" value="P:homophilic cell adhesion via plasma membrane adhesion molecules"/>
    <property type="evidence" value="ECO:0007669"/>
    <property type="project" value="InterPro"/>
</dbReference>
<dbReference type="SMART" id="SM00112">
    <property type="entry name" value="CA"/>
    <property type="match status" value="15"/>
</dbReference>
<dbReference type="HOGENOM" id="CLU_225671_0_0_6"/>
<name>B1KQC2_SHEWM</name>
<dbReference type="EMBL" id="CP000961">
    <property type="protein sequence ID" value="ACA84777.1"/>
    <property type="molecule type" value="Genomic_DNA"/>
</dbReference>
<dbReference type="InterPro" id="IPR001343">
    <property type="entry name" value="Hemolysn_Ca-bd"/>
</dbReference>
<dbReference type="PRINTS" id="PR00313">
    <property type="entry name" value="CABNDNGRPT"/>
</dbReference>
<dbReference type="InterPro" id="IPR013783">
    <property type="entry name" value="Ig-like_fold"/>
</dbReference>
<dbReference type="NCBIfam" id="TIGR01965">
    <property type="entry name" value="VCBS_repeat"/>
    <property type="match status" value="20"/>
</dbReference>
<dbReference type="Pfam" id="PF00353">
    <property type="entry name" value="HemolysinCabind"/>
    <property type="match status" value="2"/>
</dbReference>
<keyword evidence="4" id="KW-1185">Reference proteome</keyword>
<dbReference type="CDD" id="cd11304">
    <property type="entry name" value="Cadherin_repeat"/>
    <property type="match status" value="1"/>
</dbReference>
<dbReference type="eggNOG" id="COG2304">
    <property type="taxonomic scope" value="Bacteria"/>
</dbReference>
<dbReference type="STRING" id="392500.Swoo_0479"/>
<sequence length="3229" mass="335312">MGVSTATQDAIVINLVGQLKAKDGQGNIRELAIGDLIEEGEQLIFSATAQFNLQMADGSIINEQNIIPPEPEQALPDDLQQALTAESEVFGIDDEIAAIQAQILAGDDPTLDLPATAAGAGTGGNEGGSGFITLGRSADETLADSGYDTNGFAGAPATEIDPTVTTDDPTLPTISSSSVTLAEANLAAGSAPLADALIQTNTISFTTDNGIENLTINGNAIFAAGVFTGPISFASANGVLTISAFDPSTNTLTYTYQLSSPLNNLTTDTITETFALELTDELGNSASSTISVNILDDAPSGENDANNLDEDTISVTGNVLNNDTQGADTATLSLIVNSDGVSQTLGQETVISGSFGVLQISADGSYTYLLTTDSADVQSLSQGELVTDSFSYQLLDADGDIVTLTLSIDITGTNDAPIITTTFGEASGVVIESGNEDDGTIIPGEPVVGGTLTATDIDNGAQLSWSFTPQTNNFGSFSLDSTTGVWSYQLDNTLADSLAEGQSAQESFLVTITDEFGATDTQLVTITVQGTNDSPVITSTDIDASGTVTEAGNEDSGAITAGVTQTSGLLTASDIDDGAIQTWSFVPQSNNFGSFNINTATGQWRYNLDNELADSLAEGQTASETFLVTVVDEFGATDTQIVTVTVQGTNDSPVITSTSADAIGTVIEAGSEDDGTPIAGTAQVSGTLTVSDVDSGASHIWSFDPQANEYGTFAIDPATGAWTYSLDNELADSLAENQQVQETFLVTVTDEFGAVDTQLVTVTVQGTNDSPVITSSQADASGSVIESGNLDDGTVVDGVSETGGTLTASDVDSGATQSWSFSAQTNLYGTFSLNAATGEWTYILDNTLADSLSEGEFAQETFLVTVTDEFGATDTQLVTVSVQGTNDSPVITSNQTEASGEVVETGNQDDGKVIAGTTQISGDLGDIDIDSGTIETWSFVPQSNEYGTFTLDPDTGGWVYDLDESIADTLPEGESVEEQFLVTVEDQFGAVDTIVVTITVQGTNDSPIIFIGEGDSASGTVIEAGNLDDGTLVPGTASIAGTLSVSDVDTIVTDNPVWSFAPQTNAYGTFSIDSATGAWQYNLNNSAADNLAEGQSAIETFLVTVTDEFGATDTQVITITVQGTNDAPVITSDTESATGAVLEAGVVDGGNDIEPGILQTSGTVTASDVDLGSSLSWGGNAQGVYGSFTIDPNSGSWNYTLNNSALVDSLASGEQHNEIFLVTVTDEFGAIATQEITITVTGSNDVPVLTLDDTGGLTKDISEPNLSDSGLLSFTDVDNGDTHTVTESYNGNLVWSAGQISDHLTNEEINSLIDGFSVNNNGWDYTALNSLFQFLGEGETITLSFDVTVTDNNGANDTETVNITIFGNNDLPVLSVEPLGSVTEDFTSPNLSDTGSLSFTDPNATDTHTITEIYNGDIQWSGGLLDAQLSEAEISTLIDGFSVDNDSWDYSIPNALVQFLAVNETITLSFNVTVTDSRGGSDTELVTITINGANDIPSIEGTNSGDVQEDVAVVPTSTLTANGSGSFNDIDITDSHTMSSLLTTAATWSGGLLSDELTGQQIDDLSSGFSAQIDSQQTDSWSWDYTVNNDLLQFLAQGQNITMTFTVTIDDGNGGTNAQEITITITGTNDDPVISIEQGDSASGTVIEAGNFDDGTIVAGTDTVSGTLSVSDVDSIISDNPIWSFAAQTNLYGNFSINAATGAWEYELDNSAADSLAEGQSAIETFLVTVTDEFGATDTQMVTVTVQGTNDSPVLSIEQGDSASGTVIEAGNLDDGTVVAGTAMINGTLSVSDVDSIVTNNPIWSFAAQTNLYGTFSINAATGAWEYELDNSAADSLAEGQSAIETFLVTVTDEFGATDTQMVTVTVQGTNDSPVLSIEQGDSTSGTVVEAGNLDDGTIVAGTDTVSGTLSVSDIDSIITNNPIWSFAAQTNLYGTFSINAATGAWEYELDNSAADSLAEGQSAIETFLVTVTDEFGATDTQVVTVTVQGTNDSPVLSIEQGDSASGTVIEAGNLDDGSIVAGTAIINGTLSVSDIDTIVTDNPVWSFTAQTNLYGSFSIDAATGAWQYNLDNSAADSLAEGQTAQETFLVTVTDEFGATDTQLVTVTVQGTNDSPVLSIEQGDSASGTVIEAGNLDDGSIVAGTAIINGTLSVSDIDTIVTDNPVWSFSAQTNLYGSFSIDAATGAWQYNLDNSAADSLAEGQTAQESFLVTVTDEFGATDTQVVTITVQGTNDSPVLSIEQGDSASGTVIEAGNLDDGTVVAGTAIINGTLSVSDVDTIVTDNPVWSFAAQTNLYGSFSIDAATGAWQYNLDNSAADSLAEGQSAQESFLVTVTDEFGATDTQLVTVTVQGTNDSPVLSIEQGDSASGTVIEAGNLDDGTVVAGTAIINGTLSVSDVDTIVTDNPVWSFATQTNLYGSFSIDSATGAWQYNLDNSAADSLAEGQTAQESFLVTVTDEFGATDTQVVTITVQGTNDSPVLSIEQGDSASGTVIEAGNLDDGTVVAGTAIINGTLSVSDIDTIVTDNPVWSFAAQTNLYGSFSIDAATGAWQYNLDNSAADSLAEGQSAQETFLVTVTDEFGATDTQLVIVTVQGTNDSPVLTINDLTAEVTEDASDPMLTDSGVLSFSDVDLTDTHTVSEVYNNNINWTGGDITSVLTAQQITDLIDGFSVDNDSWDYNIANSLVQFLAIGESITLSFDVTVTDINGATDTETVTVTINGTNDPLEGDFQKDIWMPAALEEIVDPYTAGYPLLLTAPSDVDTNDSLTITVSMIPSEGEVGYYDGNNIFVPLTVNDVITTDMLTNLVYMPSGNITAANEYTLSFTMQSGSEEVITTYNIHTIPPTSLPGQSVQIGDGSSPLTSGNDQDAQLVLNSNFASNITNNPDLASLVLFTDFQKSPFDTPIPANEIGGTAGTEREDEVSIRLTINGIVFVVLAAANGVTDWFYDVETGLMRAEFDYSIIVQESDPSITLIDYINSNNYTPAGGDIWTITYLDNDGGSYQARFVQANFVFDSQGDPSLTITGTAGVDNLLFGGTSHDTLTGAELNDRIFAREGDDLLDGADGDDELVGGSGNDTITGGAGNDYLNGGADNDVLDGGTGSDILIGGMGSDTLDAGLDSDNDTFIWQTGDADASSDIVQNFNLSHDILDLSEVLLDEENNSLESYFTFNFVGGSTIITVDTNGALAGGDTVTITLENVDLSQEYGDINETVILDGLLFDEAIVVDLLP</sequence>
<dbReference type="InterPro" id="IPR011049">
    <property type="entry name" value="Serralysin-like_metalloprot_C"/>
</dbReference>
<dbReference type="InterPro" id="IPR018511">
    <property type="entry name" value="Hemolysin-typ_Ca-bd_CS"/>
</dbReference>